<gene>
    <name evidence="1" type="ORF">DFR29_1409</name>
</gene>
<proteinExistence type="predicted"/>
<evidence type="ECO:0000313" key="2">
    <source>
        <dbReference type="Proteomes" id="UP000295293"/>
    </source>
</evidence>
<evidence type="ECO:0000313" key="1">
    <source>
        <dbReference type="EMBL" id="TDR35142.1"/>
    </source>
</evidence>
<dbReference type="AlphaFoldDB" id="A0A4R6YFT5"/>
<keyword evidence="2" id="KW-1185">Reference proteome</keyword>
<protein>
    <submittedName>
        <fullName evidence="1">Uncharacterized protein</fullName>
    </submittedName>
</protein>
<comment type="caution">
    <text evidence="1">The sequence shown here is derived from an EMBL/GenBank/DDBJ whole genome shotgun (WGS) entry which is preliminary data.</text>
</comment>
<accession>A0A4R6YFT5</accession>
<dbReference type="Proteomes" id="UP000295293">
    <property type="component" value="Unassembled WGS sequence"/>
</dbReference>
<organism evidence="1 2">
    <name type="scientific">Tahibacter aquaticus</name>
    <dbReference type="NCBI Taxonomy" id="520092"/>
    <lineage>
        <taxon>Bacteria</taxon>
        <taxon>Pseudomonadati</taxon>
        <taxon>Pseudomonadota</taxon>
        <taxon>Gammaproteobacteria</taxon>
        <taxon>Lysobacterales</taxon>
        <taxon>Rhodanobacteraceae</taxon>
        <taxon>Tahibacter</taxon>
    </lineage>
</organism>
<dbReference type="EMBL" id="SNZH01000040">
    <property type="protein sequence ID" value="TDR35142.1"/>
    <property type="molecule type" value="Genomic_DNA"/>
</dbReference>
<reference evidence="1 2" key="1">
    <citation type="submission" date="2019-03" db="EMBL/GenBank/DDBJ databases">
        <title>Genomic Encyclopedia of Type Strains, Phase IV (KMG-IV): sequencing the most valuable type-strain genomes for metagenomic binning, comparative biology and taxonomic classification.</title>
        <authorList>
            <person name="Goeker M."/>
        </authorList>
    </citation>
    <scope>NUCLEOTIDE SEQUENCE [LARGE SCALE GENOMIC DNA]</scope>
    <source>
        <strain evidence="1 2">DSM 21667</strain>
    </source>
</reference>
<sequence length="40" mass="4144">MCGAYAGETTRLSLDHGAEVVQSQRALLLQVAADGLDGIL</sequence>
<name>A0A4R6YFT5_9GAMM</name>